<dbReference type="InterPro" id="IPR050553">
    <property type="entry name" value="Thioredoxin_ResA/DsbE_sf"/>
</dbReference>
<feature type="compositionally biased region" description="Basic and acidic residues" evidence="1">
    <location>
        <begin position="61"/>
        <end position="82"/>
    </location>
</feature>
<organism evidence="4 5">
    <name type="scientific">Blautia hominis</name>
    <dbReference type="NCBI Taxonomy" id="2025493"/>
    <lineage>
        <taxon>Bacteria</taxon>
        <taxon>Bacillati</taxon>
        <taxon>Bacillota</taxon>
        <taxon>Clostridia</taxon>
        <taxon>Lachnospirales</taxon>
        <taxon>Lachnospiraceae</taxon>
        <taxon>Blautia</taxon>
    </lineage>
</organism>
<reference evidence="4 5" key="1">
    <citation type="submission" date="2024-04" db="EMBL/GenBank/DDBJ databases">
        <title>Defined microbial consortia suppress multidrug-resistant proinflammatory Enterobacteriaceae via ecological control.</title>
        <authorList>
            <person name="Furuichi M."/>
            <person name="Kawaguchi T."/>
            <person name="Pust M."/>
            <person name="Yasuma K."/>
            <person name="Plichta D."/>
            <person name="Hasegawa N."/>
            <person name="Ohya T."/>
            <person name="Bhattarai S."/>
            <person name="Sasajima S."/>
            <person name="Aoto Y."/>
            <person name="Tuganbaev T."/>
            <person name="Yaginuma M."/>
            <person name="Ueda M."/>
            <person name="Okahashi N."/>
            <person name="Amafuji K."/>
            <person name="Kiridooshi Y."/>
            <person name="Sugita K."/>
            <person name="Strazar M."/>
            <person name="Skelly A."/>
            <person name="Suda W."/>
            <person name="Hattori M."/>
            <person name="Nakamoto N."/>
            <person name="Caballero S."/>
            <person name="Norman J."/>
            <person name="Olle B."/>
            <person name="Tanoue T."/>
            <person name="Arita M."/>
            <person name="Bucci V."/>
            <person name="Atarashi K."/>
            <person name="Xavier R."/>
            <person name="Honda K."/>
        </authorList>
    </citation>
    <scope>NUCLEOTIDE SEQUENCE [LARGE SCALE GENOMIC DNA]</scope>
    <source>
        <strain evidence="5">k04-0078-D8-1</strain>
    </source>
</reference>
<accession>A0ABQ0B5Y5</accession>
<dbReference type="CDD" id="cd02966">
    <property type="entry name" value="TlpA_like_family"/>
    <property type="match status" value="1"/>
</dbReference>
<dbReference type="InterPro" id="IPR013766">
    <property type="entry name" value="Thioredoxin_domain"/>
</dbReference>
<evidence type="ECO:0000256" key="1">
    <source>
        <dbReference type="SAM" id="MobiDB-lite"/>
    </source>
</evidence>
<feature type="signal peptide" evidence="2">
    <location>
        <begin position="1"/>
        <end position="23"/>
    </location>
</feature>
<dbReference type="PANTHER" id="PTHR42852:SF13">
    <property type="entry name" value="PROTEIN DIPZ"/>
    <property type="match status" value="1"/>
</dbReference>
<comment type="caution">
    <text evidence="4">The sequence shown here is derived from an EMBL/GenBank/DDBJ whole genome shotgun (WGS) entry which is preliminary data.</text>
</comment>
<protein>
    <recommendedName>
        <fullName evidence="3">Thioredoxin domain-containing protein</fullName>
    </recommendedName>
</protein>
<gene>
    <name evidence="4" type="ORF">K040078D81_09710</name>
</gene>
<dbReference type="PROSITE" id="PS51257">
    <property type="entry name" value="PROKAR_LIPOPROTEIN"/>
    <property type="match status" value="1"/>
</dbReference>
<keyword evidence="2" id="KW-0732">Signal</keyword>
<dbReference type="EMBL" id="BAABYW010000001">
    <property type="protein sequence ID" value="GAA6406854.1"/>
    <property type="molecule type" value="Genomic_DNA"/>
</dbReference>
<dbReference type="Gene3D" id="3.40.30.10">
    <property type="entry name" value="Glutaredoxin"/>
    <property type="match status" value="1"/>
</dbReference>
<dbReference type="PANTHER" id="PTHR42852">
    <property type="entry name" value="THIOL:DISULFIDE INTERCHANGE PROTEIN DSBE"/>
    <property type="match status" value="1"/>
</dbReference>
<feature type="domain" description="Thioredoxin" evidence="3">
    <location>
        <begin position="115"/>
        <end position="261"/>
    </location>
</feature>
<keyword evidence="5" id="KW-1185">Reference proteome</keyword>
<sequence>MRKRRQYWMAMAVTAVVAAGVLAGCGDKEDKGGKVETQTEESAKSQKEESVASGSAAEESAETKEVQEGKDDSQGEGQKADVESGSQDGQQADVESGSQDGQQAEGQDEGAGDAVEKNDVFGEFQTKTLDGEDVDQELFGKSDLTMVNIWGTFCGPCIREMPDLGELSREYADKGFQMVGIISDVSKPGDETALEIVESTEADYTHLVIPKDANMQYRILKNAQVVPTTIFLDKDGNQIGDTYPGARSKKQWTAIIDEMLGKVSNE</sequence>
<feature type="compositionally biased region" description="Low complexity" evidence="1">
    <location>
        <begin position="95"/>
        <end position="105"/>
    </location>
</feature>
<dbReference type="RefSeq" id="WP_390403806.1">
    <property type="nucleotide sequence ID" value="NZ_BAABYW010000001.1"/>
</dbReference>
<dbReference type="PROSITE" id="PS51352">
    <property type="entry name" value="THIOREDOXIN_2"/>
    <property type="match status" value="1"/>
</dbReference>
<dbReference type="InterPro" id="IPR013740">
    <property type="entry name" value="Redoxin"/>
</dbReference>
<evidence type="ECO:0000256" key="2">
    <source>
        <dbReference type="SAM" id="SignalP"/>
    </source>
</evidence>
<evidence type="ECO:0000259" key="3">
    <source>
        <dbReference type="PROSITE" id="PS51352"/>
    </source>
</evidence>
<dbReference type="Proteomes" id="UP001600943">
    <property type="component" value="Unassembled WGS sequence"/>
</dbReference>
<evidence type="ECO:0000313" key="4">
    <source>
        <dbReference type="EMBL" id="GAA6406854.1"/>
    </source>
</evidence>
<proteinExistence type="predicted"/>
<name>A0ABQ0B5Y5_9FIRM</name>
<feature type="compositionally biased region" description="Basic and acidic residues" evidence="1">
    <location>
        <begin position="41"/>
        <end position="50"/>
    </location>
</feature>
<dbReference type="Pfam" id="PF08534">
    <property type="entry name" value="Redoxin"/>
    <property type="match status" value="1"/>
</dbReference>
<dbReference type="InterPro" id="IPR036249">
    <property type="entry name" value="Thioredoxin-like_sf"/>
</dbReference>
<feature type="region of interest" description="Disordered" evidence="1">
    <location>
        <begin position="25"/>
        <end position="115"/>
    </location>
</feature>
<dbReference type="SUPFAM" id="SSF52833">
    <property type="entry name" value="Thioredoxin-like"/>
    <property type="match status" value="1"/>
</dbReference>
<evidence type="ECO:0000313" key="5">
    <source>
        <dbReference type="Proteomes" id="UP001600943"/>
    </source>
</evidence>
<feature type="chain" id="PRO_5045275367" description="Thioredoxin domain-containing protein" evidence="2">
    <location>
        <begin position="24"/>
        <end position="266"/>
    </location>
</feature>